<accession>A0A9P5WWL6</accession>
<dbReference type="AlphaFoldDB" id="A0A9P5WWL6"/>
<dbReference type="InterPro" id="IPR021109">
    <property type="entry name" value="Peptidase_aspartic_dom_sf"/>
</dbReference>
<dbReference type="Pfam" id="PF08284">
    <property type="entry name" value="RVP_2"/>
    <property type="match status" value="1"/>
</dbReference>
<gene>
    <name evidence="1" type="ORF">P691DRAFT_690216</name>
</gene>
<dbReference type="Proteomes" id="UP000807342">
    <property type="component" value="Unassembled WGS sequence"/>
</dbReference>
<dbReference type="Gene3D" id="2.40.70.10">
    <property type="entry name" value="Acid Proteases"/>
    <property type="match status" value="1"/>
</dbReference>
<evidence type="ECO:0000313" key="2">
    <source>
        <dbReference type="Proteomes" id="UP000807342"/>
    </source>
</evidence>
<dbReference type="SUPFAM" id="SSF50630">
    <property type="entry name" value="Acid proteases"/>
    <property type="match status" value="1"/>
</dbReference>
<evidence type="ECO:0000313" key="1">
    <source>
        <dbReference type="EMBL" id="KAF9439622.1"/>
    </source>
</evidence>
<dbReference type="EMBL" id="MU153814">
    <property type="protein sequence ID" value="KAF9439622.1"/>
    <property type="molecule type" value="Genomic_DNA"/>
</dbReference>
<dbReference type="CDD" id="cd00303">
    <property type="entry name" value="retropepsin_like"/>
    <property type="match status" value="1"/>
</dbReference>
<protein>
    <recommendedName>
        <fullName evidence="3">Aspartic peptidase DDI1-type domain-containing protein</fullName>
    </recommendedName>
</protein>
<reference evidence="1" key="1">
    <citation type="submission" date="2020-11" db="EMBL/GenBank/DDBJ databases">
        <authorList>
            <consortium name="DOE Joint Genome Institute"/>
            <person name="Ahrendt S."/>
            <person name="Riley R."/>
            <person name="Andreopoulos W."/>
            <person name="Labutti K."/>
            <person name="Pangilinan J."/>
            <person name="Ruiz-Duenas F.J."/>
            <person name="Barrasa J.M."/>
            <person name="Sanchez-Garcia M."/>
            <person name="Camarero S."/>
            <person name="Miyauchi S."/>
            <person name="Serrano A."/>
            <person name="Linde D."/>
            <person name="Babiker R."/>
            <person name="Drula E."/>
            <person name="Ayuso-Fernandez I."/>
            <person name="Pacheco R."/>
            <person name="Padilla G."/>
            <person name="Ferreira P."/>
            <person name="Barriuso J."/>
            <person name="Kellner H."/>
            <person name="Castanera R."/>
            <person name="Alfaro M."/>
            <person name="Ramirez L."/>
            <person name="Pisabarro A.G."/>
            <person name="Kuo A."/>
            <person name="Tritt A."/>
            <person name="Lipzen A."/>
            <person name="He G."/>
            <person name="Yan M."/>
            <person name="Ng V."/>
            <person name="Cullen D."/>
            <person name="Martin F."/>
            <person name="Rosso M.-N."/>
            <person name="Henrissat B."/>
            <person name="Hibbett D."/>
            <person name="Martinez A.T."/>
            <person name="Grigoriev I.V."/>
        </authorList>
    </citation>
    <scope>NUCLEOTIDE SEQUENCE</scope>
    <source>
        <strain evidence="1">MF-IS2</strain>
    </source>
</reference>
<name>A0A9P5WWL6_9AGAR</name>
<sequence>MSGCNYTKQLCIGDDIDVLQAMTDEPEEEPPKVYMRRTPIRFNKEKILRPQIQMKDKQCLTTFVDVNSIEAWMLWDSGSTTTSITPTLAQIVNIEVSKLIDSHTLQLGTIRSRSQVKYGTTMDLQIKGCKYTTYLDIANFNHYDMIIGTPFMHKHSVKLDFNKLTITVDGETLAAEDIVGNADARLHQHWAMDKHLSN</sequence>
<organism evidence="1 2">
    <name type="scientific">Macrolepiota fuliginosa MF-IS2</name>
    <dbReference type="NCBI Taxonomy" id="1400762"/>
    <lineage>
        <taxon>Eukaryota</taxon>
        <taxon>Fungi</taxon>
        <taxon>Dikarya</taxon>
        <taxon>Basidiomycota</taxon>
        <taxon>Agaricomycotina</taxon>
        <taxon>Agaricomycetes</taxon>
        <taxon>Agaricomycetidae</taxon>
        <taxon>Agaricales</taxon>
        <taxon>Agaricineae</taxon>
        <taxon>Agaricaceae</taxon>
        <taxon>Macrolepiota</taxon>
    </lineage>
</organism>
<keyword evidence="2" id="KW-1185">Reference proteome</keyword>
<proteinExistence type="predicted"/>
<comment type="caution">
    <text evidence="1">The sequence shown here is derived from an EMBL/GenBank/DDBJ whole genome shotgun (WGS) entry which is preliminary data.</text>
</comment>
<dbReference type="OrthoDB" id="3254954at2759"/>
<evidence type="ECO:0008006" key="3">
    <source>
        <dbReference type="Google" id="ProtNLM"/>
    </source>
</evidence>